<proteinExistence type="predicted"/>
<name>A0A517L0E4_9PEZI</name>
<evidence type="ECO:0000313" key="3">
    <source>
        <dbReference type="Proteomes" id="UP000316270"/>
    </source>
</evidence>
<keyword evidence="1" id="KW-0732">Signal</keyword>
<dbReference type="Proteomes" id="UP000316270">
    <property type="component" value="Chromosome 2"/>
</dbReference>
<organism evidence="2 3">
    <name type="scientific">Venturia effusa</name>
    <dbReference type="NCBI Taxonomy" id="50376"/>
    <lineage>
        <taxon>Eukaryota</taxon>
        <taxon>Fungi</taxon>
        <taxon>Dikarya</taxon>
        <taxon>Ascomycota</taxon>
        <taxon>Pezizomycotina</taxon>
        <taxon>Dothideomycetes</taxon>
        <taxon>Pleosporomycetidae</taxon>
        <taxon>Venturiales</taxon>
        <taxon>Venturiaceae</taxon>
        <taxon>Venturia</taxon>
    </lineage>
</organism>
<feature type="chain" id="PRO_5022206689" description="Hydrophobin" evidence="1">
    <location>
        <begin position="23"/>
        <end position="109"/>
    </location>
</feature>
<evidence type="ECO:0000313" key="2">
    <source>
        <dbReference type="EMBL" id="QDS69114.1"/>
    </source>
</evidence>
<evidence type="ECO:0008006" key="4">
    <source>
        <dbReference type="Google" id="ProtNLM"/>
    </source>
</evidence>
<protein>
    <recommendedName>
        <fullName evidence="4">Hydrophobin</fullName>
    </recommendedName>
</protein>
<keyword evidence="3" id="KW-1185">Reference proteome</keyword>
<dbReference type="EMBL" id="CP042186">
    <property type="protein sequence ID" value="QDS69114.1"/>
    <property type="molecule type" value="Genomic_DNA"/>
</dbReference>
<dbReference type="AlphaFoldDB" id="A0A517L0E4"/>
<evidence type="ECO:0000256" key="1">
    <source>
        <dbReference type="SAM" id="SignalP"/>
    </source>
</evidence>
<accession>A0A517L0E4</accession>
<sequence length="109" mass="10724">MKSFHRALAVVLAGIAVQSVHAATPAGPLQVCSLGYLTCCESGVPVTLANMVIALTGCEAATYTDGAGGGKQGYCKNPKAPYATCCTTNVGAADICGSSSAPAAVTCPV</sequence>
<gene>
    <name evidence="2" type="ORF">FKW77_010295</name>
</gene>
<feature type="signal peptide" evidence="1">
    <location>
        <begin position="1"/>
        <end position="22"/>
    </location>
</feature>
<reference evidence="2 3" key="1">
    <citation type="submission" date="2019-07" db="EMBL/GenBank/DDBJ databases">
        <title>Finished genome of Venturia effusa.</title>
        <authorList>
            <person name="Young C.A."/>
            <person name="Cox M.P."/>
            <person name="Ganley A.R.D."/>
            <person name="David W.J."/>
        </authorList>
    </citation>
    <scope>NUCLEOTIDE SEQUENCE [LARGE SCALE GENOMIC DNA]</scope>
    <source>
        <strain evidence="3">albino</strain>
    </source>
</reference>